<organism evidence="2 3">
    <name type="scientific">Microcystis panniformis FACHB-1757</name>
    <dbReference type="NCBI Taxonomy" id="1638788"/>
    <lineage>
        <taxon>Bacteria</taxon>
        <taxon>Bacillati</taxon>
        <taxon>Cyanobacteriota</taxon>
        <taxon>Cyanophyceae</taxon>
        <taxon>Oscillatoriophycideae</taxon>
        <taxon>Chroococcales</taxon>
        <taxon>Microcystaceae</taxon>
        <taxon>Microcystis</taxon>
    </lineage>
</organism>
<evidence type="ECO:0000313" key="2">
    <source>
        <dbReference type="EMBL" id="AKV65290.1"/>
    </source>
</evidence>
<evidence type="ECO:0000256" key="1">
    <source>
        <dbReference type="SAM" id="MobiDB-lite"/>
    </source>
</evidence>
<protein>
    <submittedName>
        <fullName evidence="2">Uncharacterized protein</fullName>
    </submittedName>
</protein>
<feature type="region of interest" description="Disordered" evidence="1">
    <location>
        <begin position="1"/>
        <end position="21"/>
    </location>
</feature>
<accession>A0A0K1RU04</accession>
<dbReference type="KEGG" id="mpk:VL20_43"/>
<sequence length="51" mass="5373">MLEAYAPGIQGNTAAAMPPQPQPAIAHWSLSSVFKVALSPQESRKLLSGQP</sequence>
<evidence type="ECO:0000313" key="3">
    <source>
        <dbReference type="Proteomes" id="UP000068167"/>
    </source>
</evidence>
<dbReference type="AlphaFoldDB" id="A0A0K1RU04"/>
<reference evidence="2 3" key="1">
    <citation type="journal article" date="2016" name="Stand. Genomic Sci.">
        <title>Complete genome sequence and genomic characterization of Microcystis panniformis FACHB 1757 by third-generation sequencing.</title>
        <authorList>
            <person name="Zhang J.Y."/>
            <person name="Guan R."/>
            <person name="Zhang H.J."/>
            <person name="Li H."/>
            <person name="Xiao P."/>
            <person name="Yu G.L."/>
            <person name="Du L."/>
            <person name="Cao D.M."/>
            <person name="Zhu B.C."/>
            <person name="Li R.H."/>
            <person name="Lu Z.H."/>
        </authorList>
    </citation>
    <scope>NUCLEOTIDE SEQUENCE [LARGE SCALE GENOMIC DNA]</scope>
    <source>
        <strain evidence="2 3">FACHB-1757</strain>
    </source>
</reference>
<keyword evidence="3" id="KW-1185">Reference proteome</keyword>
<name>A0A0K1RU04_9CHRO</name>
<dbReference type="Proteomes" id="UP000068167">
    <property type="component" value="Chromosome"/>
</dbReference>
<dbReference type="PATRIC" id="fig|1638788.3.peg.47"/>
<gene>
    <name evidence="2" type="ORF">VL20_43</name>
</gene>
<dbReference type="EMBL" id="CP011339">
    <property type="protein sequence ID" value="AKV65290.1"/>
    <property type="molecule type" value="Genomic_DNA"/>
</dbReference>
<proteinExistence type="predicted"/>